<dbReference type="InterPro" id="IPR018114">
    <property type="entry name" value="TRYPSIN_HIS"/>
</dbReference>
<dbReference type="InterPro" id="IPR043504">
    <property type="entry name" value="Peptidase_S1_PA_chymotrypsin"/>
</dbReference>
<evidence type="ECO:0000259" key="3">
    <source>
        <dbReference type="PROSITE" id="PS50240"/>
    </source>
</evidence>
<organism evidence="4 5">
    <name type="scientific">Tegillarca granosa</name>
    <name type="common">Malaysian cockle</name>
    <name type="synonym">Anadara granosa</name>
    <dbReference type="NCBI Taxonomy" id="220873"/>
    <lineage>
        <taxon>Eukaryota</taxon>
        <taxon>Metazoa</taxon>
        <taxon>Spiralia</taxon>
        <taxon>Lophotrochozoa</taxon>
        <taxon>Mollusca</taxon>
        <taxon>Bivalvia</taxon>
        <taxon>Autobranchia</taxon>
        <taxon>Pteriomorphia</taxon>
        <taxon>Arcoida</taxon>
        <taxon>Arcoidea</taxon>
        <taxon>Arcidae</taxon>
        <taxon>Tegillarca</taxon>
    </lineage>
</organism>
<evidence type="ECO:0000313" key="4">
    <source>
        <dbReference type="EMBL" id="KAJ8304275.1"/>
    </source>
</evidence>
<dbReference type="Proteomes" id="UP001217089">
    <property type="component" value="Unassembled WGS sequence"/>
</dbReference>
<dbReference type="InterPro" id="IPR033116">
    <property type="entry name" value="TRYPSIN_SER"/>
</dbReference>
<keyword evidence="2" id="KW-0378">Hydrolase</keyword>
<dbReference type="InterPro" id="IPR001254">
    <property type="entry name" value="Trypsin_dom"/>
</dbReference>
<gene>
    <name evidence="4" type="ORF">KUTeg_017858</name>
</gene>
<dbReference type="EMBL" id="JARBDR010000903">
    <property type="protein sequence ID" value="KAJ8304275.1"/>
    <property type="molecule type" value="Genomic_DNA"/>
</dbReference>
<accession>A0ABQ9ELI2</accession>
<dbReference type="Pfam" id="PF00089">
    <property type="entry name" value="Trypsin"/>
    <property type="match status" value="2"/>
</dbReference>
<dbReference type="SMART" id="SM00020">
    <property type="entry name" value="Tryp_SPc"/>
    <property type="match status" value="1"/>
</dbReference>
<keyword evidence="2" id="KW-0720">Serine protease</keyword>
<evidence type="ECO:0000256" key="1">
    <source>
        <dbReference type="ARBA" id="ARBA00023157"/>
    </source>
</evidence>
<dbReference type="SUPFAM" id="SSF50494">
    <property type="entry name" value="Trypsin-like serine proteases"/>
    <property type="match status" value="1"/>
</dbReference>
<keyword evidence="5" id="KW-1185">Reference proteome</keyword>
<sequence>MQFMFGFAFAFDLHLNCLQYIVVTFGTGDLFYIPYVVPDDICGLTSIQKIVGGSESEAHAWPWQVSLQTSSDFHFCGGSLINNQWVVTAAHCVEESETYQIVLGEHDRNVDHGPEVTRTTIKVIKHEDYHGEAPYPNDIALLKLHQPVEFTAEIYPACVPMSDDVFTKETECWISGWGDTKGNRIDIDIDIEYLLLVLSYILVNKQDTGDRTKLQEMRIDVVDNQSCGEKWGKGYILDTNICVGNGDIGACNGDSGGPLSCRGDSNTWMLAGATSWGISGCQTAGYPNVYTRISKYRQWIIEHIVAN</sequence>
<dbReference type="PROSITE" id="PS00135">
    <property type="entry name" value="TRYPSIN_SER"/>
    <property type="match status" value="1"/>
</dbReference>
<keyword evidence="2" id="KW-0645">Protease</keyword>
<protein>
    <recommendedName>
        <fullName evidence="3">Peptidase S1 domain-containing protein</fullName>
    </recommendedName>
</protein>
<dbReference type="InterPro" id="IPR001314">
    <property type="entry name" value="Peptidase_S1A"/>
</dbReference>
<keyword evidence="1" id="KW-1015">Disulfide bond</keyword>
<evidence type="ECO:0000313" key="5">
    <source>
        <dbReference type="Proteomes" id="UP001217089"/>
    </source>
</evidence>
<dbReference type="PROSITE" id="PS00134">
    <property type="entry name" value="TRYPSIN_HIS"/>
    <property type="match status" value="1"/>
</dbReference>
<proteinExistence type="predicted"/>
<dbReference type="PROSITE" id="PS50240">
    <property type="entry name" value="TRYPSIN_DOM"/>
    <property type="match status" value="1"/>
</dbReference>
<reference evidence="4 5" key="1">
    <citation type="submission" date="2022-12" db="EMBL/GenBank/DDBJ databases">
        <title>Chromosome-level genome of Tegillarca granosa.</title>
        <authorList>
            <person name="Kim J."/>
        </authorList>
    </citation>
    <scope>NUCLEOTIDE SEQUENCE [LARGE SCALE GENOMIC DNA]</scope>
    <source>
        <strain evidence="4">Teg-2019</strain>
        <tissue evidence="4">Adductor muscle</tissue>
    </source>
</reference>
<comment type="caution">
    <text evidence="4">The sequence shown here is derived from an EMBL/GenBank/DDBJ whole genome shotgun (WGS) entry which is preliminary data.</text>
</comment>
<evidence type="ECO:0000256" key="2">
    <source>
        <dbReference type="RuleBase" id="RU363034"/>
    </source>
</evidence>
<dbReference type="InterPro" id="IPR009003">
    <property type="entry name" value="Peptidase_S1_PA"/>
</dbReference>
<dbReference type="CDD" id="cd00190">
    <property type="entry name" value="Tryp_SPc"/>
    <property type="match status" value="1"/>
</dbReference>
<name>A0ABQ9ELI2_TEGGR</name>
<dbReference type="Gene3D" id="2.40.10.10">
    <property type="entry name" value="Trypsin-like serine proteases"/>
    <property type="match status" value="3"/>
</dbReference>
<dbReference type="PRINTS" id="PR00722">
    <property type="entry name" value="CHYMOTRYPSIN"/>
</dbReference>
<dbReference type="PANTHER" id="PTHR24252">
    <property type="entry name" value="ACROSIN-RELATED"/>
    <property type="match status" value="1"/>
</dbReference>
<feature type="domain" description="Peptidase S1" evidence="3">
    <location>
        <begin position="50"/>
        <end position="305"/>
    </location>
</feature>
<dbReference type="PANTHER" id="PTHR24252:SF7">
    <property type="entry name" value="HYALIN"/>
    <property type="match status" value="1"/>
</dbReference>